<reference evidence="2 3" key="1">
    <citation type="submission" date="2015-08" db="EMBL/GenBank/DDBJ databases">
        <title>Genomes of Isolates from Cabo Rojo, PR.</title>
        <authorList>
            <person name="Sanchez-Nieves R.L."/>
            <person name="Montalvo-Rodriguez R."/>
        </authorList>
    </citation>
    <scope>NUCLEOTIDE SEQUENCE [LARGE SCALE GENOMIC DNA]</scope>
    <source>
        <strain evidence="2 3">5</strain>
    </source>
</reference>
<feature type="compositionally biased region" description="Basic and acidic residues" evidence="1">
    <location>
        <begin position="1"/>
        <end position="11"/>
    </location>
</feature>
<comment type="caution">
    <text evidence="2">The sequence shown here is derived from an EMBL/GenBank/DDBJ whole genome shotgun (WGS) entry which is preliminary data.</text>
</comment>
<name>A0A0M9ANH0_9EURY</name>
<dbReference type="InterPro" id="IPR058716">
    <property type="entry name" value="WNWW_dom-containing"/>
</dbReference>
<dbReference type="AlphaFoldDB" id="A0A0M9ANH0"/>
<organism evidence="2 3">
    <name type="scientific">Halorubrum tropicale</name>
    <dbReference type="NCBI Taxonomy" id="1765655"/>
    <lineage>
        <taxon>Archaea</taxon>
        <taxon>Methanobacteriati</taxon>
        <taxon>Methanobacteriota</taxon>
        <taxon>Stenosarchaea group</taxon>
        <taxon>Halobacteria</taxon>
        <taxon>Halobacteriales</taxon>
        <taxon>Haloferacaceae</taxon>
        <taxon>Halorubrum</taxon>
    </lineage>
</organism>
<feature type="region of interest" description="Disordered" evidence="1">
    <location>
        <begin position="1"/>
        <end position="57"/>
    </location>
</feature>
<evidence type="ECO:0000313" key="2">
    <source>
        <dbReference type="EMBL" id="KOX95627.1"/>
    </source>
</evidence>
<dbReference type="Pfam" id="PF26484">
    <property type="entry name" value="WNWW"/>
    <property type="match status" value="1"/>
</dbReference>
<accession>A0A0M9ANH0</accession>
<feature type="compositionally biased region" description="Basic and acidic residues" evidence="1">
    <location>
        <begin position="18"/>
        <end position="43"/>
    </location>
</feature>
<dbReference type="STRING" id="1765655.AMR74_14075"/>
<keyword evidence="3" id="KW-1185">Reference proteome</keyword>
<dbReference type="RefSeq" id="WP_053772684.1">
    <property type="nucleotide sequence ID" value="NZ_LIST01000006.1"/>
</dbReference>
<protein>
    <submittedName>
        <fullName evidence="2">Uncharacterized protein</fullName>
    </submittedName>
</protein>
<evidence type="ECO:0000313" key="3">
    <source>
        <dbReference type="Proteomes" id="UP000037747"/>
    </source>
</evidence>
<dbReference type="Proteomes" id="UP000037747">
    <property type="component" value="Unassembled WGS sequence"/>
</dbReference>
<dbReference type="PATRIC" id="fig|1705389.3.peg.1979"/>
<proteinExistence type="predicted"/>
<sequence>MDRQRLERALEDEFGGTEAERRAVSRAARDLVDSGRPSEDRGHGLTVPGVVGHMEDAPDGSSLVERWNWWMGALDAAYGGYDYFTVRFVEDDEATGLRR</sequence>
<gene>
    <name evidence="2" type="ORF">AMR74_14075</name>
</gene>
<evidence type="ECO:0000256" key="1">
    <source>
        <dbReference type="SAM" id="MobiDB-lite"/>
    </source>
</evidence>
<dbReference type="EMBL" id="LIST01000006">
    <property type="protein sequence ID" value="KOX95627.1"/>
    <property type="molecule type" value="Genomic_DNA"/>
</dbReference>
<dbReference type="OrthoDB" id="197908at2157"/>